<dbReference type="PANTHER" id="PTHR45753">
    <property type="entry name" value="ORNITHINE CARBAMOYLTRANSFERASE, MITOCHONDRIAL"/>
    <property type="match status" value="1"/>
</dbReference>
<dbReference type="Pfam" id="PF00185">
    <property type="entry name" value="OTCace"/>
    <property type="match status" value="1"/>
</dbReference>
<evidence type="ECO:0000313" key="11">
    <source>
        <dbReference type="Proteomes" id="UP000011863"/>
    </source>
</evidence>
<dbReference type="AlphaFoldDB" id="A0A6C7E6F1"/>
<evidence type="ECO:0000256" key="1">
    <source>
        <dbReference type="ARBA" id="ARBA00004852"/>
    </source>
</evidence>
<dbReference type="InterPro" id="IPR006132">
    <property type="entry name" value="Asp/Orn_carbamoyltranf_P-bd"/>
</dbReference>
<dbReference type="Proteomes" id="UP000011863">
    <property type="component" value="Chromosome"/>
</dbReference>
<organism evidence="10 11">
    <name type="scientific">Ilumatobacter coccineus (strain NBRC 103263 / KCTC 29153 / YM16-304)</name>
    <dbReference type="NCBI Taxonomy" id="1313172"/>
    <lineage>
        <taxon>Bacteria</taxon>
        <taxon>Bacillati</taxon>
        <taxon>Actinomycetota</taxon>
        <taxon>Acidimicrobiia</taxon>
        <taxon>Acidimicrobiales</taxon>
        <taxon>Ilumatobacteraceae</taxon>
        <taxon>Ilumatobacter</taxon>
    </lineage>
</organism>
<evidence type="ECO:0000259" key="8">
    <source>
        <dbReference type="Pfam" id="PF00185"/>
    </source>
</evidence>
<feature type="binding site" evidence="7">
    <location>
        <position position="224"/>
    </location>
    <ligand>
        <name>L-aspartate</name>
        <dbReference type="ChEBI" id="CHEBI:29991"/>
    </ligand>
</feature>
<evidence type="ECO:0000256" key="3">
    <source>
        <dbReference type="ARBA" id="ARBA00022679"/>
    </source>
</evidence>
<feature type="domain" description="Aspartate/ornithine carbamoyltransferase Asp/Orn-binding" evidence="8">
    <location>
        <begin position="155"/>
        <end position="300"/>
    </location>
</feature>
<dbReference type="RefSeq" id="WP_015441604.1">
    <property type="nucleotide sequence ID" value="NC_020520.1"/>
</dbReference>
<name>A0A6C7E6F1_ILUCY</name>
<dbReference type="NCBIfam" id="TIGR00670">
    <property type="entry name" value="asp_carb_tr"/>
    <property type="match status" value="1"/>
</dbReference>
<keyword evidence="4 7" id="KW-0665">Pyrimidine biosynthesis</keyword>
<dbReference type="SUPFAM" id="SSF53671">
    <property type="entry name" value="Aspartate/ornithine carbamoyltransferase"/>
    <property type="match status" value="1"/>
</dbReference>
<dbReference type="InterPro" id="IPR006130">
    <property type="entry name" value="Asp/Orn_carbamoylTrfase"/>
</dbReference>
<reference evidence="10 11" key="1">
    <citation type="journal article" date="2013" name="Int. J. Syst. Evol. Microbiol.">
        <title>Ilumatobacter nonamiense sp. nov. and Ilumatobacter coccineum sp. nov., isolated from seashore sand.</title>
        <authorList>
            <person name="Matsumoto A."/>
            <person name="Kasai H."/>
            <person name="Matsuo Y."/>
            <person name="Shizuri Y."/>
            <person name="Ichikawa N."/>
            <person name="Fujita N."/>
            <person name="Omura S."/>
            <person name="Takahashi Y."/>
        </authorList>
    </citation>
    <scope>NUCLEOTIDE SEQUENCE [LARGE SCALE GENOMIC DNA]</scope>
    <source>
        <strain evidence="11">NBRC 103263 / KCTC 29153 / YM16-304</strain>
    </source>
</reference>
<dbReference type="PROSITE" id="PS00097">
    <property type="entry name" value="CARBAMOYLTRANSFERASE"/>
    <property type="match status" value="1"/>
</dbReference>
<dbReference type="PRINTS" id="PR00100">
    <property type="entry name" value="AOTCASE"/>
</dbReference>
<evidence type="ECO:0000256" key="7">
    <source>
        <dbReference type="HAMAP-Rule" id="MF_00001"/>
    </source>
</evidence>
<dbReference type="PRINTS" id="PR00101">
    <property type="entry name" value="ATCASE"/>
</dbReference>
<dbReference type="NCBIfam" id="NF002032">
    <property type="entry name" value="PRK00856.1"/>
    <property type="match status" value="1"/>
</dbReference>
<dbReference type="GO" id="GO:0044205">
    <property type="term" value="P:'de novo' UMP biosynthetic process"/>
    <property type="evidence" value="ECO:0007669"/>
    <property type="project" value="UniProtKB-UniRule"/>
</dbReference>
<feature type="domain" description="Aspartate/ornithine carbamoyltransferase carbamoyl-P binding" evidence="9">
    <location>
        <begin position="3"/>
        <end position="145"/>
    </location>
</feature>
<dbReference type="UniPathway" id="UPA00070">
    <property type="reaction ID" value="UER00116"/>
</dbReference>
<comment type="function">
    <text evidence="5 7">Catalyzes the condensation of carbamoyl phosphate and aspartate to form carbamoyl aspartate and inorganic phosphate, the committed step in the de novo pyrimidine nucleotide biosynthesis pathway.</text>
</comment>
<comment type="similarity">
    <text evidence="2 7">Belongs to the aspartate/ornithine carbamoyltransferase superfamily. ATCase family.</text>
</comment>
<dbReference type="OrthoDB" id="9774690at2"/>
<feature type="binding site" evidence="7">
    <location>
        <position position="133"/>
    </location>
    <ligand>
        <name>carbamoyl phosphate</name>
        <dbReference type="ChEBI" id="CHEBI:58228"/>
    </ligand>
</feature>
<feature type="binding site" evidence="7">
    <location>
        <position position="55"/>
    </location>
    <ligand>
        <name>carbamoyl phosphate</name>
        <dbReference type="ChEBI" id="CHEBI:58228"/>
    </ligand>
</feature>
<evidence type="ECO:0000256" key="5">
    <source>
        <dbReference type="ARBA" id="ARBA00043884"/>
    </source>
</evidence>
<feature type="binding site" evidence="7">
    <location>
        <position position="266"/>
    </location>
    <ligand>
        <name>carbamoyl phosphate</name>
        <dbReference type="ChEBI" id="CHEBI:58228"/>
    </ligand>
</feature>
<dbReference type="GO" id="GO:0006520">
    <property type="term" value="P:amino acid metabolic process"/>
    <property type="evidence" value="ECO:0007669"/>
    <property type="project" value="InterPro"/>
</dbReference>
<dbReference type="GO" id="GO:0016597">
    <property type="term" value="F:amino acid binding"/>
    <property type="evidence" value="ECO:0007669"/>
    <property type="project" value="InterPro"/>
</dbReference>
<sequence>MSRSLLSIEELGADGVHRILELADTMAEVNRRPNPKVPALRGKTVCSVFFEDSTRTRLSFETAAKRLSADTMTFAVSQSSLSKGESLKDTIETIAAMGVDAFVIRHGSTGAPWLVDNWTSASVVNAGDGWHAHPTQALLDMYTVRTALGRTGGFDGLRVAIVGDIKHSRVARSTSAAFHAMGADVTWVAPRTLLPPVFHEHHTESLDDVIGPDGSGVDVLYMLRMQNERMTEALVPNLREYTSRFGLTPARAARLAPHTLIMHPGPINRGVEIAVDPAELPGAVITQQVTNGIAVRMAVLFDLLSADADPTSDLERPDFA</sequence>
<comment type="subunit">
    <text evidence="7">Heterododecamer (2C3:3R2) of six catalytic PyrB chains organized as two trimers (C3), and six regulatory PyrI chains organized as three dimers (R2).</text>
</comment>
<evidence type="ECO:0000259" key="9">
    <source>
        <dbReference type="Pfam" id="PF02729"/>
    </source>
</evidence>
<dbReference type="InterPro" id="IPR002082">
    <property type="entry name" value="Asp_carbamoyltransf"/>
</dbReference>
<dbReference type="HAMAP" id="MF_00001">
    <property type="entry name" value="Asp_carb_tr"/>
    <property type="match status" value="1"/>
</dbReference>
<feature type="binding site" evidence="7">
    <location>
        <position position="105"/>
    </location>
    <ligand>
        <name>carbamoyl phosphate</name>
        <dbReference type="ChEBI" id="CHEBI:58228"/>
    </ligand>
</feature>
<dbReference type="InterPro" id="IPR006131">
    <property type="entry name" value="Asp_carbamoyltransf_Asp/Orn-bd"/>
</dbReference>
<feature type="binding site" evidence="7">
    <location>
        <position position="169"/>
    </location>
    <ligand>
        <name>L-aspartate</name>
        <dbReference type="ChEBI" id="CHEBI:29991"/>
    </ligand>
</feature>
<dbReference type="EC" id="2.1.3.2" evidence="7"/>
<dbReference type="GO" id="GO:0004070">
    <property type="term" value="F:aspartate carbamoyltransferase activity"/>
    <property type="evidence" value="ECO:0007669"/>
    <property type="project" value="UniProtKB-UniRule"/>
</dbReference>
<evidence type="ECO:0000256" key="4">
    <source>
        <dbReference type="ARBA" id="ARBA00022975"/>
    </source>
</evidence>
<keyword evidence="11" id="KW-1185">Reference proteome</keyword>
<dbReference type="PANTHER" id="PTHR45753:SF6">
    <property type="entry name" value="ASPARTATE CARBAMOYLTRANSFERASE"/>
    <property type="match status" value="1"/>
</dbReference>
<evidence type="ECO:0000313" key="10">
    <source>
        <dbReference type="EMBL" id="BAN02357.1"/>
    </source>
</evidence>
<gene>
    <name evidence="7 10" type="primary">pyrB</name>
    <name evidence="10" type="ORF">YM304_20430</name>
</gene>
<dbReference type="KEGG" id="aym:YM304_20430"/>
<dbReference type="Pfam" id="PF02729">
    <property type="entry name" value="OTCace_N"/>
    <property type="match status" value="1"/>
</dbReference>
<dbReference type="Gene3D" id="3.40.50.1370">
    <property type="entry name" value="Aspartate/ornithine carbamoyltransferase"/>
    <property type="match status" value="2"/>
</dbReference>
<dbReference type="GO" id="GO:0005829">
    <property type="term" value="C:cytosol"/>
    <property type="evidence" value="ECO:0007669"/>
    <property type="project" value="TreeGrafter"/>
</dbReference>
<feature type="binding site" evidence="7">
    <location>
        <position position="265"/>
    </location>
    <ligand>
        <name>carbamoyl phosphate</name>
        <dbReference type="ChEBI" id="CHEBI:58228"/>
    </ligand>
</feature>
<accession>A0A6C7E6F1</accession>
<evidence type="ECO:0000256" key="6">
    <source>
        <dbReference type="ARBA" id="ARBA00048859"/>
    </source>
</evidence>
<feature type="binding site" evidence="7">
    <location>
        <position position="56"/>
    </location>
    <ligand>
        <name>carbamoyl phosphate</name>
        <dbReference type="ChEBI" id="CHEBI:58228"/>
    </ligand>
</feature>
<comment type="pathway">
    <text evidence="1 7">Pyrimidine metabolism; UMP biosynthesis via de novo pathway; (S)-dihydroorotate from bicarbonate: step 2/3.</text>
</comment>
<protein>
    <recommendedName>
        <fullName evidence="7">Aspartate carbamoyltransferase</fullName>
        <ecNumber evidence="7">2.1.3.2</ecNumber>
    </recommendedName>
    <alternativeName>
        <fullName evidence="7">Aspartate transcarbamylase</fullName>
        <shortName evidence="7">ATCase</shortName>
    </alternativeName>
</protein>
<evidence type="ECO:0000256" key="2">
    <source>
        <dbReference type="ARBA" id="ARBA00008896"/>
    </source>
</evidence>
<dbReference type="InterPro" id="IPR036901">
    <property type="entry name" value="Asp/Orn_carbamoylTrfase_sf"/>
</dbReference>
<feature type="binding site" evidence="7">
    <location>
        <position position="136"/>
    </location>
    <ligand>
        <name>carbamoyl phosphate</name>
        <dbReference type="ChEBI" id="CHEBI:58228"/>
    </ligand>
</feature>
<comment type="catalytic activity">
    <reaction evidence="6 7">
        <text>carbamoyl phosphate + L-aspartate = N-carbamoyl-L-aspartate + phosphate + H(+)</text>
        <dbReference type="Rhea" id="RHEA:20013"/>
        <dbReference type="ChEBI" id="CHEBI:15378"/>
        <dbReference type="ChEBI" id="CHEBI:29991"/>
        <dbReference type="ChEBI" id="CHEBI:32814"/>
        <dbReference type="ChEBI" id="CHEBI:43474"/>
        <dbReference type="ChEBI" id="CHEBI:58228"/>
        <dbReference type="EC" id="2.1.3.2"/>
    </reaction>
</comment>
<feature type="binding site" evidence="7">
    <location>
        <position position="83"/>
    </location>
    <ligand>
        <name>L-aspartate</name>
        <dbReference type="ChEBI" id="CHEBI:29991"/>
    </ligand>
</feature>
<dbReference type="GO" id="GO:0006207">
    <property type="term" value="P:'de novo' pyrimidine nucleobase biosynthetic process"/>
    <property type="evidence" value="ECO:0007669"/>
    <property type="project" value="InterPro"/>
</dbReference>
<keyword evidence="3 7" id="KW-0808">Transferase</keyword>
<dbReference type="EMBL" id="AP012057">
    <property type="protein sequence ID" value="BAN02357.1"/>
    <property type="molecule type" value="Genomic_DNA"/>
</dbReference>
<proteinExistence type="inferred from homology"/>